<dbReference type="InterPro" id="IPR009057">
    <property type="entry name" value="Homeodomain-like_sf"/>
</dbReference>
<dbReference type="InterPro" id="IPR018062">
    <property type="entry name" value="HTH_AraC-typ_CS"/>
</dbReference>
<sequence length="166" mass="18032">MRAFAAHLRWFLGEHDRPDSALRRPRALAATEALFADYFDALDGFDASPKAREASVDAARVREAVAFMRVHSDEPLTVAAIGAALGVGVRALQLAFQTQRGCAPRTVLTEIRLGRARERLSEPDAATSVSDVALMCGFAHFGRFAAAYRARFGEAPSDTLRRTRGG</sequence>
<keyword evidence="6" id="KW-1185">Reference proteome</keyword>
<dbReference type="PROSITE" id="PS00041">
    <property type="entry name" value="HTH_ARAC_FAMILY_1"/>
    <property type="match status" value="1"/>
</dbReference>
<dbReference type="PANTHER" id="PTHR47893:SF1">
    <property type="entry name" value="REGULATORY PROTEIN PCHR"/>
    <property type="match status" value="1"/>
</dbReference>
<dbReference type="InterPro" id="IPR053142">
    <property type="entry name" value="PchR_regulatory_protein"/>
</dbReference>
<evidence type="ECO:0000256" key="1">
    <source>
        <dbReference type="ARBA" id="ARBA00023015"/>
    </source>
</evidence>
<keyword evidence="1" id="KW-0805">Transcription regulation</keyword>
<gene>
    <name evidence="5" type="ORF">SAMN05444370_12635</name>
</gene>
<evidence type="ECO:0000256" key="2">
    <source>
        <dbReference type="ARBA" id="ARBA00023125"/>
    </source>
</evidence>
<accession>A0A1H4FQ57</accession>
<dbReference type="PANTHER" id="PTHR47893">
    <property type="entry name" value="REGULATORY PROTEIN PCHR"/>
    <property type="match status" value="1"/>
</dbReference>
<evidence type="ECO:0000313" key="5">
    <source>
        <dbReference type="EMBL" id="SEA99414.1"/>
    </source>
</evidence>
<dbReference type="RefSeq" id="WP_175479023.1">
    <property type="nucleotide sequence ID" value="NZ_FNQM01000026.1"/>
</dbReference>
<proteinExistence type="predicted"/>
<feature type="domain" description="HTH araC/xylS-type" evidence="4">
    <location>
        <begin position="62"/>
        <end position="162"/>
    </location>
</feature>
<keyword evidence="3" id="KW-0804">Transcription</keyword>
<dbReference type="InterPro" id="IPR018060">
    <property type="entry name" value="HTH_AraC"/>
</dbReference>
<name>A0A1H4FQ57_9RHOB</name>
<dbReference type="GO" id="GO:0003700">
    <property type="term" value="F:DNA-binding transcription factor activity"/>
    <property type="evidence" value="ECO:0007669"/>
    <property type="project" value="InterPro"/>
</dbReference>
<protein>
    <submittedName>
        <fullName evidence="5">Helix-turn-helix domain-containing protein</fullName>
    </submittedName>
</protein>
<dbReference type="Pfam" id="PF12833">
    <property type="entry name" value="HTH_18"/>
    <property type="match status" value="1"/>
</dbReference>
<dbReference type="STRING" id="89524.SAMN05444370_12635"/>
<evidence type="ECO:0000313" key="6">
    <source>
        <dbReference type="Proteomes" id="UP000198703"/>
    </source>
</evidence>
<dbReference type="Proteomes" id="UP000198703">
    <property type="component" value="Unassembled WGS sequence"/>
</dbReference>
<dbReference type="SUPFAM" id="SSF46689">
    <property type="entry name" value="Homeodomain-like"/>
    <property type="match status" value="1"/>
</dbReference>
<dbReference type="PROSITE" id="PS01124">
    <property type="entry name" value="HTH_ARAC_FAMILY_2"/>
    <property type="match status" value="1"/>
</dbReference>
<evidence type="ECO:0000259" key="4">
    <source>
        <dbReference type="PROSITE" id="PS01124"/>
    </source>
</evidence>
<dbReference type="AlphaFoldDB" id="A0A1H4FQ57"/>
<keyword evidence="2" id="KW-0238">DNA-binding</keyword>
<dbReference type="Gene3D" id="1.10.10.60">
    <property type="entry name" value="Homeodomain-like"/>
    <property type="match status" value="1"/>
</dbReference>
<dbReference type="GO" id="GO:0043565">
    <property type="term" value="F:sequence-specific DNA binding"/>
    <property type="evidence" value="ECO:0007669"/>
    <property type="project" value="InterPro"/>
</dbReference>
<organism evidence="5 6">
    <name type="scientific">Rubrimonas cliftonensis</name>
    <dbReference type="NCBI Taxonomy" id="89524"/>
    <lineage>
        <taxon>Bacteria</taxon>
        <taxon>Pseudomonadati</taxon>
        <taxon>Pseudomonadota</taxon>
        <taxon>Alphaproteobacteria</taxon>
        <taxon>Rhodobacterales</taxon>
        <taxon>Paracoccaceae</taxon>
        <taxon>Rubrimonas</taxon>
    </lineage>
</organism>
<reference evidence="5 6" key="1">
    <citation type="submission" date="2016-10" db="EMBL/GenBank/DDBJ databases">
        <authorList>
            <person name="de Groot N.N."/>
        </authorList>
    </citation>
    <scope>NUCLEOTIDE SEQUENCE [LARGE SCALE GENOMIC DNA]</scope>
    <source>
        <strain evidence="5 6">DSM 15345</strain>
    </source>
</reference>
<evidence type="ECO:0000256" key="3">
    <source>
        <dbReference type="ARBA" id="ARBA00023163"/>
    </source>
</evidence>
<dbReference type="EMBL" id="FNQM01000026">
    <property type="protein sequence ID" value="SEA99414.1"/>
    <property type="molecule type" value="Genomic_DNA"/>
</dbReference>
<dbReference type="SMART" id="SM00342">
    <property type="entry name" value="HTH_ARAC"/>
    <property type="match status" value="1"/>
</dbReference>